<dbReference type="GO" id="GO:0000776">
    <property type="term" value="C:kinetochore"/>
    <property type="evidence" value="ECO:0007669"/>
    <property type="project" value="UniProtKB-KW"/>
</dbReference>
<organism evidence="9 10">
    <name type="scientific">Amniculicola lignicola CBS 123094</name>
    <dbReference type="NCBI Taxonomy" id="1392246"/>
    <lineage>
        <taxon>Eukaryota</taxon>
        <taxon>Fungi</taxon>
        <taxon>Dikarya</taxon>
        <taxon>Ascomycota</taxon>
        <taxon>Pezizomycotina</taxon>
        <taxon>Dothideomycetes</taxon>
        <taxon>Pleosporomycetidae</taxon>
        <taxon>Pleosporales</taxon>
        <taxon>Amniculicolaceae</taxon>
        <taxon>Amniculicola</taxon>
    </lineage>
</organism>
<dbReference type="GO" id="GO:0007059">
    <property type="term" value="P:chromosome segregation"/>
    <property type="evidence" value="ECO:0007669"/>
    <property type="project" value="TreeGrafter"/>
</dbReference>
<feature type="domain" description="Centromere protein H C-terminal" evidence="8">
    <location>
        <begin position="41"/>
        <end position="248"/>
    </location>
</feature>
<dbReference type="GO" id="GO:0007052">
    <property type="term" value="P:mitotic spindle organization"/>
    <property type="evidence" value="ECO:0007669"/>
    <property type="project" value="TreeGrafter"/>
</dbReference>
<dbReference type="GO" id="GO:0051382">
    <property type="term" value="P:kinetochore assembly"/>
    <property type="evidence" value="ECO:0007669"/>
    <property type="project" value="InterPro"/>
</dbReference>
<dbReference type="InterPro" id="IPR040034">
    <property type="entry name" value="CENP-H"/>
</dbReference>
<name>A0A6A5X2Z8_9PLEO</name>
<keyword evidence="4" id="KW-0995">Kinetochore</keyword>
<dbReference type="GO" id="GO:0005634">
    <property type="term" value="C:nucleus"/>
    <property type="evidence" value="ECO:0007669"/>
    <property type="project" value="UniProtKB-SubCell"/>
</dbReference>
<accession>A0A6A5X2Z8</accession>
<keyword evidence="3" id="KW-0158">Chromosome</keyword>
<dbReference type="Proteomes" id="UP000799779">
    <property type="component" value="Unassembled WGS sequence"/>
</dbReference>
<evidence type="ECO:0000256" key="4">
    <source>
        <dbReference type="ARBA" id="ARBA00022838"/>
    </source>
</evidence>
<protein>
    <recommendedName>
        <fullName evidence="8">Centromere protein H C-terminal domain-containing protein</fullName>
    </recommendedName>
</protein>
<keyword evidence="5" id="KW-0539">Nucleus</keyword>
<evidence type="ECO:0000256" key="2">
    <source>
        <dbReference type="ARBA" id="ARBA00004629"/>
    </source>
</evidence>
<gene>
    <name evidence="9" type="ORF">P154DRAFT_517507</name>
</gene>
<reference evidence="9" key="1">
    <citation type="journal article" date="2020" name="Stud. Mycol.">
        <title>101 Dothideomycetes genomes: a test case for predicting lifestyles and emergence of pathogens.</title>
        <authorList>
            <person name="Haridas S."/>
            <person name="Albert R."/>
            <person name="Binder M."/>
            <person name="Bloem J."/>
            <person name="Labutti K."/>
            <person name="Salamov A."/>
            <person name="Andreopoulos B."/>
            <person name="Baker S."/>
            <person name="Barry K."/>
            <person name="Bills G."/>
            <person name="Bluhm B."/>
            <person name="Cannon C."/>
            <person name="Castanera R."/>
            <person name="Culley D."/>
            <person name="Daum C."/>
            <person name="Ezra D."/>
            <person name="Gonzalez J."/>
            <person name="Henrissat B."/>
            <person name="Kuo A."/>
            <person name="Liang C."/>
            <person name="Lipzen A."/>
            <person name="Lutzoni F."/>
            <person name="Magnuson J."/>
            <person name="Mondo S."/>
            <person name="Nolan M."/>
            <person name="Ohm R."/>
            <person name="Pangilinan J."/>
            <person name="Park H.-J."/>
            <person name="Ramirez L."/>
            <person name="Alfaro M."/>
            <person name="Sun H."/>
            <person name="Tritt A."/>
            <person name="Yoshinaga Y."/>
            <person name="Zwiers L.-H."/>
            <person name="Turgeon B."/>
            <person name="Goodwin S."/>
            <person name="Spatafora J."/>
            <person name="Crous P."/>
            <person name="Grigoriev I."/>
        </authorList>
    </citation>
    <scope>NUCLEOTIDE SEQUENCE</scope>
    <source>
        <strain evidence="9">CBS 123094</strain>
    </source>
</reference>
<dbReference type="GO" id="GO:0043515">
    <property type="term" value="F:kinetochore binding"/>
    <property type="evidence" value="ECO:0007669"/>
    <property type="project" value="TreeGrafter"/>
</dbReference>
<evidence type="ECO:0000259" key="8">
    <source>
        <dbReference type="Pfam" id="PF05837"/>
    </source>
</evidence>
<evidence type="ECO:0000256" key="6">
    <source>
        <dbReference type="ARBA" id="ARBA00023328"/>
    </source>
</evidence>
<dbReference type="Pfam" id="PF05837">
    <property type="entry name" value="CENP-H"/>
    <property type="match status" value="1"/>
</dbReference>
<dbReference type="AlphaFoldDB" id="A0A6A5X2Z8"/>
<evidence type="ECO:0000313" key="9">
    <source>
        <dbReference type="EMBL" id="KAF2007096.1"/>
    </source>
</evidence>
<dbReference type="InterPro" id="IPR008426">
    <property type="entry name" value="CENP-H_C"/>
</dbReference>
<dbReference type="OrthoDB" id="2274804at2759"/>
<dbReference type="EMBL" id="ML977558">
    <property type="protein sequence ID" value="KAF2007096.1"/>
    <property type="molecule type" value="Genomic_DNA"/>
</dbReference>
<comment type="subcellular location">
    <subcellularLocation>
        <location evidence="2">Chromosome</location>
        <location evidence="2">Centromere</location>
        <location evidence="2">Kinetochore</location>
    </subcellularLocation>
    <subcellularLocation>
        <location evidence="1">Nucleus</location>
    </subcellularLocation>
</comment>
<sequence length="251" mass="27607">MDSNDTPMADAAPALQNPTDYSDLLKTNHADAFAFSAQEELALSLYDQLRDLELQQSLLEAQESASGSDVSVVSEHVLQEQLITAEREAMEARAEYELRNRTTHNVLSMDPVLKAIHGGDATDCAERRILPLVTERDVVSMVHGSIAAKLAATTQTLCTAEKENMAVNQKNSELSHELLALAEIAKAQSIQDIDDPRLREKVTAVERDVKESRSRMRTLKGILSGMIVGSGINWAEDEVLCELVMDEEEDG</sequence>
<dbReference type="PANTHER" id="PTHR48122:SF1">
    <property type="entry name" value="CENTROMERE PROTEIN H"/>
    <property type="match status" value="1"/>
</dbReference>
<evidence type="ECO:0000313" key="10">
    <source>
        <dbReference type="Proteomes" id="UP000799779"/>
    </source>
</evidence>
<evidence type="ECO:0000256" key="5">
    <source>
        <dbReference type="ARBA" id="ARBA00023242"/>
    </source>
</evidence>
<keyword evidence="6" id="KW-0137">Centromere</keyword>
<evidence type="ECO:0000256" key="3">
    <source>
        <dbReference type="ARBA" id="ARBA00022454"/>
    </source>
</evidence>
<comment type="similarity">
    <text evidence="7">Belongs to the CENP-H/MCM16 family.</text>
</comment>
<dbReference type="PANTHER" id="PTHR48122">
    <property type="entry name" value="CENTROMERE PROTEIN H"/>
    <property type="match status" value="1"/>
</dbReference>
<keyword evidence="10" id="KW-1185">Reference proteome</keyword>
<evidence type="ECO:0000256" key="1">
    <source>
        <dbReference type="ARBA" id="ARBA00004123"/>
    </source>
</evidence>
<evidence type="ECO:0000256" key="7">
    <source>
        <dbReference type="ARBA" id="ARBA00025735"/>
    </source>
</evidence>
<proteinExistence type="inferred from homology"/>